<keyword evidence="2" id="KW-0732">Signal</keyword>
<dbReference type="AlphaFoldDB" id="A0A5N6GFE1"/>
<evidence type="ECO:0008006" key="4">
    <source>
        <dbReference type="Google" id="ProtNLM"/>
    </source>
</evidence>
<gene>
    <name evidence="3" type="ORF">BDV35DRAFT_399144</name>
</gene>
<evidence type="ECO:0000256" key="2">
    <source>
        <dbReference type="SAM" id="SignalP"/>
    </source>
</evidence>
<name>A0A5N6GFE1_ASPFL</name>
<feature type="region of interest" description="Disordered" evidence="1">
    <location>
        <begin position="28"/>
        <end position="47"/>
    </location>
</feature>
<dbReference type="Proteomes" id="UP000325434">
    <property type="component" value="Unassembled WGS sequence"/>
</dbReference>
<accession>A0A5N6GFE1</accession>
<evidence type="ECO:0000256" key="1">
    <source>
        <dbReference type="SAM" id="MobiDB-lite"/>
    </source>
</evidence>
<proteinExistence type="predicted"/>
<sequence length="104" mass="11389">MKIASTITVCLLLAAVLSRAISFSSVENRHGSEGQGGGGSGSGGRSTSNLGQLCRYISKWVGATAHIRWSTSLRERYPHSLRFQCSLTRRDDAYLVGRSRRLFI</sequence>
<organism evidence="3">
    <name type="scientific">Aspergillus flavus</name>
    <dbReference type="NCBI Taxonomy" id="5059"/>
    <lineage>
        <taxon>Eukaryota</taxon>
        <taxon>Fungi</taxon>
        <taxon>Dikarya</taxon>
        <taxon>Ascomycota</taxon>
        <taxon>Pezizomycotina</taxon>
        <taxon>Eurotiomycetes</taxon>
        <taxon>Eurotiomycetidae</taxon>
        <taxon>Eurotiales</taxon>
        <taxon>Aspergillaceae</taxon>
        <taxon>Aspergillus</taxon>
        <taxon>Aspergillus subgen. Circumdati</taxon>
    </lineage>
</organism>
<feature type="compositionally biased region" description="Gly residues" evidence="1">
    <location>
        <begin position="33"/>
        <end position="44"/>
    </location>
</feature>
<dbReference type="EMBL" id="ML734864">
    <property type="protein sequence ID" value="KAB8239909.1"/>
    <property type="molecule type" value="Genomic_DNA"/>
</dbReference>
<feature type="signal peptide" evidence="2">
    <location>
        <begin position="1"/>
        <end position="22"/>
    </location>
</feature>
<evidence type="ECO:0000313" key="3">
    <source>
        <dbReference type="EMBL" id="KAB8239909.1"/>
    </source>
</evidence>
<feature type="chain" id="PRO_5024924755" description="Secreted protein" evidence="2">
    <location>
        <begin position="23"/>
        <end position="104"/>
    </location>
</feature>
<protein>
    <recommendedName>
        <fullName evidence="4">Secreted protein</fullName>
    </recommendedName>
</protein>
<reference evidence="3" key="1">
    <citation type="submission" date="2019-04" db="EMBL/GenBank/DDBJ databases">
        <title>Friends and foes A comparative genomics study of 23 Aspergillus species from section Flavi.</title>
        <authorList>
            <consortium name="DOE Joint Genome Institute"/>
            <person name="Kjaerbolling I."/>
            <person name="Vesth T."/>
            <person name="Frisvad J.C."/>
            <person name="Nybo J.L."/>
            <person name="Theobald S."/>
            <person name="Kildgaard S."/>
            <person name="Isbrandt T."/>
            <person name="Kuo A."/>
            <person name="Sato A."/>
            <person name="Lyhne E.K."/>
            <person name="Kogle M.E."/>
            <person name="Wiebenga A."/>
            <person name="Kun R.S."/>
            <person name="Lubbers R.J."/>
            <person name="Makela M.R."/>
            <person name="Barry K."/>
            <person name="Chovatia M."/>
            <person name="Clum A."/>
            <person name="Daum C."/>
            <person name="Haridas S."/>
            <person name="He G."/>
            <person name="LaButti K."/>
            <person name="Lipzen A."/>
            <person name="Mondo S."/>
            <person name="Riley R."/>
            <person name="Salamov A."/>
            <person name="Simmons B.A."/>
            <person name="Magnuson J.K."/>
            <person name="Henrissat B."/>
            <person name="Mortensen U.H."/>
            <person name="Larsen T.O."/>
            <person name="Devries R.P."/>
            <person name="Grigoriev I.V."/>
            <person name="Machida M."/>
            <person name="Baker S.E."/>
            <person name="Andersen M.R."/>
        </authorList>
    </citation>
    <scope>NUCLEOTIDE SEQUENCE [LARGE SCALE GENOMIC DNA]</scope>
    <source>
        <strain evidence="3">CBS 121.62</strain>
    </source>
</reference>